<dbReference type="SUPFAM" id="SSF50249">
    <property type="entry name" value="Nucleic acid-binding proteins"/>
    <property type="match status" value="1"/>
</dbReference>
<reference evidence="1 2" key="1">
    <citation type="submission" date="2018-11" db="EMBL/GenBank/DDBJ databases">
        <title>Sequencing the genomes of 1000 actinobacteria strains.</title>
        <authorList>
            <person name="Klenk H.-P."/>
        </authorList>
    </citation>
    <scope>NUCLEOTIDE SEQUENCE [LARGE SCALE GENOMIC DNA]</scope>
    <source>
        <strain evidence="1 2">DSM 44781</strain>
    </source>
</reference>
<sequence>MTLTLAPSAPHAPLAPLAPFVEHPFPQQAAGAPGEAELDYRRCQWCHSASAATCLLCPVCGSADLSPARACGQGTVQRLLRPTRRGPHLGRPYLIVLDEGFTVQASVLGGLPGAVPIGARVHLVTSEEDGRVLTFRLAPRP</sequence>
<dbReference type="InterPro" id="IPR012340">
    <property type="entry name" value="NA-bd_OB-fold"/>
</dbReference>
<proteinExistence type="predicted"/>
<evidence type="ECO:0008006" key="3">
    <source>
        <dbReference type="Google" id="ProtNLM"/>
    </source>
</evidence>
<dbReference type="AlphaFoldDB" id="A0A3N4SE15"/>
<dbReference type="Proteomes" id="UP000266906">
    <property type="component" value="Unassembled WGS sequence"/>
</dbReference>
<protein>
    <recommendedName>
        <fullName evidence="3">OB-fold protein</fullName>
    </recommendedName>
</protein>
<accession>A0A3N4SE15</accession>
<dbReference type="RefSeq" id="WP_123819734.1">
    <property type="nucleotide sequence ID" value="NZ_RKQG01000001.1"/>
</dbReference>
<gene>
    <name evidence="1" type="ORF">EDD38_5251</name>
</gene>
<keyword evidence="2" id="KW-1185">Reference proteome</keyword>
<evidence type="ECO:0000313" key="2">
    <source>
        <dbReference type="Proteomes" id="UP000266906"/>
    </source>
</evidence>
<name>A0A3N4SE15_9ACTN</name>
<comment type="caution">
    <text evidence="1">The sequence shown here is derived from an EMBL/GenBank/DDBJ whole genome shotgun (WGS) entry which is preliminary data.</text>
</comment>
<organism evidence="1 2">
    <name type="scientific">Kitasatospora cineracea</name>
    <dbReference type="NCBI Taxonomy" id="88074"/>
    <lineage>
        <taxon>Bacteria</taxon>
        <taxon>Bacillati</taxon>
        <taxon>Actinomycetota</taxon>
        <taxon>Actinomycetes</taxon>
        <taxon>Kitasatosporales</taxon>
        <taxon>Streptomycetaceae</taxon>
        <taxon>Kitasatospora</taxon>
    </lineage>
</organism>
<evidence type="ECO:0000313" key="1">
    <source>
        <dbReference type="EMBL" id="RPE36870.1"/>
    </source>
</evidence>
<dbReference type="EMBL" id="RKQG01000001">
    <property type="protein sequence ID" value="RPE36870.1"/>
    <property type="molecule type" value="Genomic_DNA"/>
</dbReference>